<keyword evidence="4 7" id="KW-0472">Membrane</keyword>
<keyword evidence="2 7" id="KW-0812">Transmembrane</keyword>
<keyword evidence="3 7" id="KW-1133">Transmembrane helix</keyword>
<organism evidence="10 11">
    <name type="scientific">Leeia speluncae</name>
    <dbReference type="NCBI Taxonomy" id="2884804"/>
    <lineage>
        <taxon>Bacteria</taxon>
        <taxon>Pseudomonadati</taxon>
        <taxon>Pseudomonadota</taxon>
        <taxon>Betaproteobacteria</taxon>
        <taxon>Neisseriales</taxon>
        <taxon>Leeiaceae</taxon>
        <taxon>Leeia</taxon>
    </lineage>
</organism>
<evidence type="ECO:0000256" key="7">
    <source>
        <dbReference type="SAM" id="Phobius"/>
    </source>
</evidence>
<evidence type="ECO:0000256" key="3">
    <source>
        <dbReference type="ARBA" id="ARBA00022989"/>
    </source>
</evidence>
<feature type="transmembrane region" description="Helical" evidence="7">
    <location>
        <begin position="351"/>
        <end position="372"/>
    </location>
</feature>
<comment type="caution">
    <text evidence="10">The sequence shown here is derived from an EMBL/GenBank/DDBJ whole genome shotgun (WGS) entry which is preliminary data.</text>
</comment>
<dbReference type="NCBIfam" id="TIGR00229">
    <property type="entry name" value="sensory_box"/>
    <property type="match status" value="1"/>
</dbReference>
<gene>
    <name evidence="10" type="ORF">LIN78_07355</name>
</gene>
<name>A0ABS8D590_9NEIS</name>
<dbReference type="SMART" id="SM00283">
    <property type="entry name" value="MA"/>
    <property type="match status" value="1"/>
</dbReference>
<keyword evidence="11" id="KW-1185">Reference proteome</keyword>
<dbReference type="EMBL" id="JAJBZT010000003">
    <property type="protein sequence ID" value="MCB6183360.1"/>
    <property type="molecule type" value="Genomic_DNA"/>
</dbReference>
<evidence type="ECO:0000313" key="10">
    <source>
        <dbReference type="EMBL" id="MCB6183360.1"/>
    </source>
</evidence>
<evidence type="ECO:0000259" key="9">
    <source>
        <dbReference type="PROSITE" id="PS50112"/>
    </source>
</evidence>
<dbReference type="Pfam" id="PF08447">
    <property type="entry name" value="PAS_3"/>
    <property type="match status" value="1"/>
</dbReference>
<dbReference type="SUPFAM" id="SSF55785">
    <property type="entry name" value="PYP-like sensor domain (PAS domain)"/>
    <property type="match status" value="1"/>
</dbReference>
<evidence type="ECO:0000256" key="6">
    <source>
        <dbReference type="PROSITE-ProRule" id="PRU00284"/>
    </source>
</evidence>
<dbReference type="InterPro" id="IPR035965">
    <property type="entry name" value="PAS-like_dom_sf"/>
</dbReference>
<evidence type="ECO:0000313" key="11">
    <source>
        <dbReference type="Proteomes" id="UP001165395"/>
    </source>
</evidence>
<dbReference type="CDD" id="cd00130">
    <property type="entry name" value="PAS"/>
    <property type="match status" value="1"/>
</dbReference>
<evidence type="ECO:0000259" key="8">
    <source>
        <dbReference type="PROSITE" id="PS50111"/>
    </source>
</evidence>
<protein>
    <submittedName>
        <fullName evidence="10">Methyl-accepting chemotaxis protein</fullName>
    </submittedName>
</protein>
<evidence type="ECO:0000256" key="2">
    <source>
        <dbReference type="ARBA" id="ARBA00022692"/>
    </source>
</evidence>
<dbReference type="PANTHER" id="PTHR32089:SF119">
    <property type="entry name" value="METHYL-ACCEPTING CHEMOTAXIS PROTEIN CTPL"/>
    <property type="match status" value="1"/>
</dbReference>
<evidence type="ECO:0000256" key="1">
    <source>
        <dbReference type="ARBA" id="ARBA00004141"/>
    </source>
</evidence>
<dbReference type="Gene3D" id="1.10.287.950">
    <property type="entry name" value="Methyl-accepting chemotaxis protein"/>
    <property type="match status" value="1"/>
</dbReference>
<evidence type="ECO:0000256" key="4">
    <source>
        <dbReference type="ARBA" id="ARBA00023136"/>
    </source>
</evidence>
<dbReference type="RefSeq" id="WP_227180050.1">
    <property type="nucleotide sequence ID" value="NZ_JAJBZT010000003.1"/>
</dbReference>
<sequence length="705" mass="76227">MRNNQPITGKSVQLTPGVAYITQTNTAGIITYANDDFCKASGYIDSELIGQNHNLIRHPDMPEACFADLWQSLKNGTPWDGLMKNRCKNGDHYWVHAFVSPIEDHGVITGFTSARTAATAEEIAKVEPIYRSLQAGETTYTIKNGKLRRRNIFSFFNPIRRIKESSVSQQITLLIAAVVIGIALIGTLSQAILNEVKVNGPIYSKVVDDKDLIADILPPPEYLIESWLTALEMARAKPAELPAFEKKMQTLTSDYQTRHQYWVDKMPAGALREAMLTESYQPALTFMKIRDDEFIPAVKAGDTDKTNAALEKMKAAYLQHRAAVDKTVSIATTQIATNEELARTTISKSTITLIIATTLIGLMIVGFGVFLVKMIRTLLGGDPRYAREIVRHIAAGNLRVPVKLSNTENSSLLNSLKGMQSKLHEAVGGIQSGAVTVASTAEQVAQSAAHVKNFTDAQSAISAAVASNIEQMSASVGNVAQNANSAHEQAVSSGQICEAGAVVVEQSVASMQNIANVVSDTVTSVRSIEARSKQIEAIVSTIKEIADQTNLLALNAAIEAARAGESGRGFSVVADEVRNLAERTGQATKEISLTVDTIRVDMSSLVHSMESVNETAMSGATLANEAGDAIQKINRSSRQVVEMVDSITRAVLEQERAVSDISQHIEKITQLAEENDQTAKESSQAAEHLHGAAHDLSMAVQRFAA</sequence>
<comment type="subcellular location">
    <subcellularLocation>
        <location evidence="1">Membrane</location>
        <topology evidence="1">Multi-pass membrane protein</topology>
    </subcellularLocation>
</comment>
<dbReference type="SUPFAM" id="SSF58104">
    <property type="entry name" value="Methyl-accepting chemotaxis protein (MCP) signaling domain"/>
    <property type="match status" value="1"/>
</dbReference>
<dbReference type="Gene3D" id="3.30.450.20">
    <property type="entry name" value="PAS domain"/>
    <property type="match status" value="1"/>
</dbReference>
<dbReference type="Proteomes" id="UP001165395">
    <property type="component" value="Unassembled WGS sequence"/>
</dbReference>
<dbReference type="PROSITE" id="PS50111">
    <property type="entry name" value="CHEMOTAXIS_TRANSDUC_2"/>
    <property type="match status" value="1"/>
</dbReference>
<dbReference type="PANTHER" id="PTHR32089">
    <property type="entry name" value="METHYL-ACCEPTING CHEMOTAXIS PROTEIN MCPB"/>
    <property type="match status" value="1"/>
</dbReference>
<keyword evidence="5 6" id="KW-0807">Transducer</keyword>
<dbReference type="CDD" id="cd11386">
    <property type="entry name" value="MCP_signal"/>
    <property type="match status" value="1"/>
</dbReference>
<reference evidence="10" key="1">
    <citation type="submission" date="2021-10" db="EMBL/GenBank/DDBJ databases">
        <title>The complete genome sequence of Leeia sp. TBRC 13508.</title>
        <authorList>
            <person name="Charoenyingcharoen P."/>
            <person name="Yukphan P."/>
        </authorList>
    </citation>
    <scope>NUCLEOTIDE SEQUENCE</scope>
    <source>
        <strain evidence="10">TBRC 13508</strain>
    </source>
</reference>
<proteinExistence type="predicted"/>
<feature type="domain" description="Methyl-accepting transducer" evidence="8">
    <location>
        <begin position="433"/>
        <end position="669"/>
    </location>
</feature>
<dbReference type="InterPro" id="IPR000014">
    <property type="entry name" value="PAS"/>
</dbReference>
<feature type="transmembrane region" description="Helical" evidence="7">
    <location>
        <begin position="171"/>
        <end position="193"/>
    </location>
</feature>
<dbReference type="Pfam" id="PF00015">
    <property type="entry name" value="MCPsignal"/>
    <property type="match status" value="1"/>
</dbReference>
<dbReference type="InterPro" id="IPR004089">
    <property type="entry name" value="MCPsignal_dom"/>
</dbReference>
<accession>A0ABS8D590</accession>
<dbReference type="InterPro" id="IPR013655">
    <property type="entry name" value="PAS_fold_3"/>
</dbReference>
<dbReference type="PROSITE" id="PS50112">
    <property type="entry name" value="PAS"/>
    <property type="match status" value="1"/>
</dbReference>
<feature type="domain" description="PAS" evidence="9">
    <location>
        <begin position="21"/>
        <end position="76"/>
    </location>
</feature>
<evidence type="ECO:0000256" key="5">
    <source>
        <dbReference type="ARBA" id="ARBA00023224"/>
    </source>
</evidence>